<evidence type="ECO:0000313" key="3">
    <source>
        <dbReference type="EMBL" id="MFC6178671.1"/>
    </source>
</evidence>
<feature type="transmembrane region" description="Helical" evidence="2">
    <location>
        <begin position="21"/>
        <end position="38"/>
    </location>
</feature>
<dbReference type="Proteomes" id="UP001596158">
    <property type="component" value="Unassembled WGS sequence"/>
</dbReference>
<reference evidence="4" key="1">
    <citation type="journal article" date="2019" name="Int. J. Syst. Evol. Microbiol.">
        <title>The Global Catalogue of Microorganisms (GCM) 10K type strain sequencing project: providing services to taxonomists for standard genome sequencing and annotation.</title>
        <authorList>
            <consortium name="The Broad Institute Genomics Platform"/>
            <consortium name="The Broad Institute Genome Sequencing Center for Infectious Disease"/>
            <person name="Wu L."/>
            <person name="Ma J."/>
        </authorList>
    </citation>
    <scope>NUCLEOTIDE SEQUENCE [LARGE SCALE GENOMIC DNA]</scope>
    <source>
        <strain evidence="4">CCM 8924</strain>
    </source>
</reference>
<keyword evidence="2" id="KW-0812">Transmembrane</keyword>
<proteinExistence type="predicted"/>
<organism evidence="3 4">
    <name type="scientific">Weissella sagaensis</name>
    <dbReference type="NCBI Taxonomy" id="2559928"/>
    <lineage>
        <taxon>Bacteria</taxon>
        <taxon>Bacillati</taxon>
        <taxon>Bacillota</taxon>
        <taxon>Bacilli</taxon>
        <taxon>Lactobacillales</taxon>
        <taxon>Lactobacillaceae</taxon>
        <taxon>Weissella</taxon>
    </lineage>
</organism>
<evidence type="ECO:0000313" key="4">
    <source>
        <dbReference type="Proteomes" id="UP001596158"/>
    </source>
</evidence>
<protein>
    <submittedName>
        <fullName evidence="3">Uncharacterized protein</fullName>
    </submittedName>
</protein>
<dbReference type="RefSeq" id="WP_137600619.1">
    <property type="nucleotide sequence ID" value="NZ_BJDT01000004.1"/>
</dbReference>
<feature type="compositionally biased region" description="Low complexity" evidence="1">
    <location>
        <begin position="72"/>
        <end position="88"/>
    </location>
</feature>
<accession>A0ABW1RT90</accession>
<comment type="caution">
    <text evidence="3">The sequence shown here is derived from an EMBL/GenBank/DDBJ whole genome shotgun (WGS) entry which is preliminary data.</text>
</comment>
<sequence length="199" mass="22323">MTSRQERAEEKRHHKKLKNRVIVIIIVLVIIIGGVFTFNQLNKQDKIDTQVSTSPVEKHKKGMTSKSESKDSSISSSSVENDVNSNSDTTNETKSSQSETDEDSQYYVNAYGHTIKKGEQDNTGIAERNRNRDVDLKNLDYIVTAPLTYEQKMIQMKSWGFSFTPAPSSKDLYIWGRDASSSMGAIGIIHTDGSVEKIN</sequence>
<keyword evidence="2" id="KW-0472">Membrane</keyword>
<feature type="region of interest" description="Disordered" evidence="1">
    <location>
        <begin position="48"/>
        <end position="105"/>
    </location>
</feature>
<evidence type="ECO:0000256" key="1">
    <source>
        <dbReference type="SAM" id="MobiDB-lite"/>
    </source>
</evidence>
<evidence type="ECO:0000256" key="2">
    <source>
        <dbReference type="SAM" id="Phobius"/>
    </source>
</evidence>
<keyword evidence="4" id="KW-1185">Reference proteome</keyword>
<gene>
    <name evidence="3" type="ORF">ACFQGR_04630</name>
</gene>
<feature type="compositionally biased region" description="Polar residues" evidence="1">
    <location>
        <begin position="89"/>
        <end position="98"/>
    </location>
</feature>
<dbReference type="EMBL" id="JBHSSG010000010">
    <property type="protein sequence ID" value="MFC6178671.1"/>
    <property type="molecule type" value="Genomic_DNA"/>
</dbReference>
<name>A0ABW1RT90_9LACO</name>
<keyword evidence="2" id="KW-1133">Transmembrane helix</keyword>